<evidence type="ECO:0000256" key="1">
    <source>
        <dbReference type="ARBA" id="ARBA00022630"/>
    </source>
</evidence>
<reference evidence="4 5" key="1">
    <citation type="journal article" date="2018" name="BMC Genomics">
        <title>Genomic evidence for intraspecific hybridization in a clonal and extremely halotolerant yeast.</title>
        <authorList>
            <person name="Gostincar C."/>
            <person name="Stajich J.E."/>
            <person name="Zupancic J."/>
            <person name="Zalar P."/>
            <person name="Gunde-Cimerman N."/>
        </authorList>
    </citation>
    <scope>NUCLEOTIDE SEQUENCE [LARGE SCALE GENOMIC DNA]</scope>
    <source>
        <strain evidence="4 5">EXF-171</strain>
    </source>
</reference>
<dbReference type="Gene3D" id="3.20.20.70">
    <property type="entry name" value="Aldolase class I"/>
    <property type="match status" value="1"/>
</dbReference>
<keyword evidence="2" id="KW-0288">FMN</keyword>
<dbReference type="SUPFAM" id="SSF51412">
    <property type="entry name" value="Inosine monophosphate dehydrogenase (IMPDH)"/>
    <property type="match status" value="1"/>
</dbReference>
<protein>
    <submittedName>
        <fullName evidence="4">Uncharacterized protein</fullName>
    </submittedName>
</protein>
<gene>
    <name evidence="4" type="ORF">D0862_08857</name>
</gene>
<dbReference type="InterPro" id="IPR013785">
    <property type="entry name" value="Aldolase_TIM"/>
</dbReference>
<dbReference type="AlphaFoldDB" id="A0A3M7G1C6"/>
<dbReference type="PANTHER" id="PTHR32332">
    <property type="entry name" value="2-NITROPROPANE DIOXYGENASE"/>
    <property type="match status" value="1"/>
</dbReference>
<keyword evidence="3" id="KW-0560">Oxidoreductase</keyword>
<organism evidence="4 5">
    <name type="scientific">Hortaea werneckii</name>
    <name type="common">Black yeast</name>
    <name type="synonym">Cladosporium werneckii</name>
    <dbReference type="NCBI Taxonomy" id="91943"/>
    <lineage>
        <taxon>Eukaryota</taxon>
        <taxon>Fungi</taxon>
        <taxon>Dikarya</taxon>
        <taxon>Ascomycota</taxon>
        <taxon>Pezizomycotina</taxon>
        <taxon>Dothideomycetes</taxon>
        <taxon>Dothideomycetidae</taxon>
        <taxon>Mycosphaerellales</taxon>
        <taxon>Teratosphaeriaceae</taxon>
        <taxon>Hortaea</taxon>
    </lineage>
</organism>
<sequence>MASTLPKLYPWVKMPLVVSAPMLGAATPGLAVAVSRAGGIGFIAGGTTFEHLDDSLRQVSSSLSQRAASPKMMTTTSAGGDGGSTLPIGVGFQLWGCKLSMAVAAIQRHQPSIAWLFAPKQTEELATWSQGIRHASEGKTQIWVQVGSVAEARLAVQLGKPDVVVVQGSDAGGHGFSRSASVVSLVPEVLDMLESINRPDIPVLAGGGITEGRGVAAALALGASGAVMGTRFLAAQEAGIAKGWQNEIIRASDGGQSTNRSTLCDRLKETKGWPPGYDGRAIENKGHEDEKAGMPDHENIARYKSELAAGDSAWGLHGRMVTYSGTGVGLVRGVKPAAEIVSEVREDASKAIRRAVDISVLEKSRPKL</sequence>
<dbReference type="Pfam" id="PF03060">
    <property type="entry name" value="NMO"/>
    <property type="match status" value="1"/>
</dbReference>
<proteinExistence type="predicted"/>
<keyword evidence="1" id="KW-0285">Flavoprotein</keyword>
<evidence type="ECO:0000313" key="5">
    <source>
        <dbReference type="Proteomes" id="UP000281468"/>
    </source>
</evidence>
<name>A0A3M7G1C6_HORWE</name>
<dbReference type="InterPro" id="IPR004136">
    <property type="entry name" value="NMO"/>
</dbReference>
<dbReference type="CDD" id="cd04730">
    <property type="entry name" value="NPD_like"/>
    <property type="match status" value="1"/>
</dbReference>
<evidence type="ECO:0000256" key="2">
    <source>
        <dbReference type="ARBA" id="ARBA00022643"/>
    </source>
</evidence>
<evidence type="ECO:0000313" key="4">
    <source>
        <dbReference type="EMBL" id="RMY94939.1"/>
    </source>
</evidence>
<dbReference type="PANTHER" id="PTHR32332:SF34">
    <property type="entry name" value="2-NITROPROPANE DIOXYGENASE FAMILY, PUTATIVE-RELATED"/>
    <property type="match status" value="1"/>
</dbReference>
<accession>A0A3M7G1C6</accession>
<dbReference type="EMBL" id="QWIQ01000310">
    <property type="protein sequence ID" value="RMY94939.1"/>
    <property type="molecule type" value="Genomic_DNA"/>
</dbReference>
<evidence type="ECO:0000256" key="3">
    <source>
        <dbReference type="ARBA" id="ARBA00023002"/>
    </source>
</evidence>
<comment type="caution">
    <text evidence="4">The sequence shown here is derived from an EMBL/GenBank/DDBJ whole genome shotgun (WGS) entry which is preliminary data.</text>
</comment>
<dbReference type="GO" id="GO:0018580">
    <property type="term" value="F:nitronate monooxygenase activity"/>
    <property type="evidence" value="ECO:0007669"/>
    <property type="project" value="InterPro"/>
</dbReference>
<dbReference type="Proteomes" id="UP000281468">
    <property type="component" value="Unassembled WGS sequence"/>
</dbReference>